<dbReference type="InterPro" id="IPR036047">
    <property type="entry name" value="F-box-like_dom_sf"/>
</dbReference>
<protein>
    <submittedName>
        <fullName evidence="1">F-box protein-like protein isoform X2</fullName>
    </submittedName>
</protein>
<evidence type="ECO:0000313" key="2">
    <source>
        <dbReference type="Proteomes" id="UP001151760"/>
    </source>
</evidence>
<comment type="caution">
    <text evidence="1">The sequence shown here is derived from an EMBL/GenBank/DDBJ whole genome shotgun (WGS) entry which is preliminary data.</text>
</comment>
<name>A0ABQ5BNB4_9ASTR</name>
<reference evidence="1" key="1">
    <citation type="journal article" date="2022" name="Int. J. Mol. Sci.">
        <title>Draft Genome of Tanacetum Coccineum: Genomic Comparison of Closely Related Tanacetum-Family Plants.</title>
        <authorList>
            <person name="Yamashiro T."/>
            <person name="Shiraishi A."/>
            <person name="Nakayama K."/>
            <person name="Satake H."/>
        </authorList>
    </citation>
    <scope>NUCLEOTIDE SEQUENCE</scope>
</reference>
<dbReference type="Proteomes" id="UP001151760">
    <property type="component" value="Unassembled WGS sequence"/>
</dbReference>
<reference evidence="1" key="2">
    <citation type="submission" date="2022-01" db="EMBL/GenBank/DDBJ databases">
        <authorList>
            <person name="Yamashiro T."/>
            <person name="Shiraishi A."/>
            <person name="Satake H."/>
            <person name="Nakayama K."/>
        </authorList>
    </citation>
    <scope>NUCLEOTIDE SEQUENCE</scope>
</reference>
<sequence length="136" mass="15357">MDTIATGLHELSLNNEELPLSIHKVESSYDMLNEILLKLLLLSPCLFKSVSKRWLSLIKDATFIKRQSPKIDPPSGLLNQFRYWPHPYGSVSFDIKFHCEMKRSSKLSQLLAVLSIVHFSEVLGEFALGSVEAPGE</sequence>
<accession>A0ABQ5BNB4</accession>
<dbReference type="EMBL" id="BQNB010013385">
    <property type="protein sequence ID" value="GJT15298.1"/>
    <property type="molecule type" value="Genomic_DNA"/>
</dbReference>
<organism evidence="1 2">
    <name type="scientific">Tanacetum coccineum</name>
    <dbReference type="NCBI Taxonomy" id="301880"/>
    <lineage>
        <taxon>Eukaryota</taxon>
        <taxon>Viridiplantae</taxon>
        <taxon>Streptophyta</taxon>
        <taxon>Embryophyta</taxon>
        <taxon>Tracheophyta</taxon>
        <taxon>Spermatophyta</taxon>
        <taxon>Magnoliopsida</taxon>
        <taxon>eudicotyledons</taxon>
        <taxon>Gunneridae</taxon>
        <taxon>Pentapetalae</taxon>
        <taxon>asterids</taxon>
        <taxon>campanulids</taxon>
        <taxon>Asterales</taxon>
        <taxon>Asteraceae</taxon>
        <taxon>Asteroideae</taxon>
        <taxon>Anthemideae</taxon>
        <taxon>Anthemidinae</taxon>
        <taxon>Tanacetum</taxon>
    </lineage>
</organism>
<dbReference type="SUPFAM" id="SSF81383">
    <property type="entry name" value="F-box domain"/>
    <property type="match status" value="1"/>
</dbReference>
<keyword evidence="2" id="KW-1185">Reference proteome</keyword>
<proteinExistence type="predicted"/>
<gene>
    <name evidence="1" type="ORF">Tco_0874004</name>
</gene>
<evidence type="ECO:0000313" key="1">
    <source>
        <dbReference type="EMBL" id="GJT15298.1"/>
    </source>
</evidence>